<dbReference type="PRINTS" id="PR00723">
    <property type="entry name" value="SUBTILISIN"/>
</dbReference>
<dbReference type="InterPro" id="IPR050131">
    <property type="entry name" value="Peptidase_S8_subtilisin-like"/>
</dbReference>
<accession>A0A7Z1AX60</accession>
<dbReference type="InterPro" id="IPR000209">
    <property type="entry name" value="Peptidase_S8/S53_dom"/>
</dbReference>
<dbReference type="NCBIfam" id="NF038128">
    <property type="entry name" value="choice_anch_J"/>
    <property type="match status" value="1"/>
</dbReference>
<comment type="similarity">
    <text evidence="1 6">Belongs to the peptidase S8 family.</text>
</comment>
<dbReference type="SUPFAM" id="SSF52743">
    <property type="entry name" value="Subtilisin-like"/>
    <property type="match status" value="1"/>
</dbReference>
<protein>
    <recommendedName>
        <fullName evidence="8">Peptidase S8/S53 domain-containing protein</fullName>
    </recommendedName>
</protein>
<dbReference type="InterPro" id="IPR049419">
    <property type="entry name" value="Reelin_subrepeat-B"/>
</dbReference>
<feature type="active site" description="Charge relay system" evidence="5 6">
    <location>
        <position position="188"/>
    </location>
</feature>
<dbReference type="Gene3D" id="2.60.40.1120">
    <property type="entry name" value="Carboxypeptidase-like, regulatory domain"/>
    <property type="match status" value="3"/>
</dbReference>
<sequence>MGGLASVALAASTAAASSWQPDPVDLTGDVAGDVAAKIQPELASQFTGDTAEGFWVRFADSADLSRASGIRDWDRRGAEVARQLRETALASQAGVRASLDREGVEYQAFWATNAIRVEGGSPELAMALAGDAEVAELLPTFRVDLPDPVPGGDVARVQSVEWGIANINADDVWREGVRGEGVVIANIDSGVQYDHPALVGSYRGNNGDGTFTHDYNWFDHAGTRDHPVDNDGHGTHTMGTMVGDDGAGNQIGVAPGATWIAANGCCPTDAALIASGQWMLEPTDLDGNNPDASKRPNIINNSWGSESPSNAAFMEDISNAWAASGIFGVWSNGNNGSRCRTSGSPGSRIANYSVGAYDATNTVAGFSSRGAGQDGETKPNISAPGVDVRSSIPGNGYASYNGTSMAAPHVAGTVALLWAASPALAGEIDATRDLLDGTAVDQPDTQCGGTAGANGDDNNVYGEGRLDALALVEAAPSGAAGVLAGTVTDAVTGRPVPGATVTITGEVERERTSGADGTFEARLPAGEFTVAVSAYLYQDTTEAVTVEAGRTTLGVALESVPTATITGTVLDGSGQGWPLYAKVTVDGEAALSDHTDPATGRYAIRVPVDTTWTLSVASQYEGYLAPDPIRIEVGSADVVNDVALPVDASRCVAAGYRLGPIQPVLTENFDAGALPAGWTIDDRVGKGQNWVFDDPKQRGNRSGGTGAFAIIDSESFFLDTQDTALVTPPLDLSAAESVAVTFRQHYDSYYKDTYADVDVSVDGGETWSSVRSQTGVSVRGPNLTELAVPRAAGNGEVVFRWHYGSYFGHHWQIDDVVIGTRSCDPVDGGLVVGQVSDRNTGAALAGATVTDLAAPDRAVTTTATPDDRDLGDGFWWTVAEPAGEHRFSATSAEYQDGAATVAVRPRWATEVDFALAAGIVTVDRTEVRSSLKLGGAATRTFTVTNEGTAPAEVELAGRDGAFEILGGGGGGATTVRQLDSAATAATTAATLAARAAPATARAGFGGSGLPAGRTATTVAPHAAEDELTITHSVSQDLMVNSTSCAGGDTTSAVGFLRVFDLADFDIETDFTVTSVSFGVESARGAQQLGVRLHTLDGELTYDNLTLIGSAETTLEPQEMTMVSVPVSGTAPKGSTLVVELDSPDLTNLGGAFFPGSNDLGQTGPTYLRAVDCATPEPTSTDQLGFPEMHLVLNVTGKVDNDLRWLGVAPEAVTIAPGDSVEVTVTMDSAQIDQPGTYTGRIRLSEDTPYAGPSVGATMTVSPPAKWGKVLGAVTGTSCAGATAPLADATVQIDWWSGYRTLYTDAAGGYAYWLDTRGNPYTVVVAKDGYRPLVKTLRITKGKAVTLDVALHEANC</sequence>
<dbReference type="PANTHER" id="PTHR43806:SF11">
    <property type="entry name" value="CEREVISIN-RELATED"/>
    <property type="match status" value="1"/>
</dbReference>
<dbReference type="Pfam" id="PF00082">
    <property type="entry name" value="Peptidase_S8"/>
    <property type="match status" value="1"/>
</dbReference>
<keyword evidence="4 6" id="KW-0720">Serine protease</keyword>
<dbReference type="Proteomes" id="UP000185696">
    <property type="component" value="Unassembled WGS sequence"/>
</dbReference>
<dbReference type="InterPro" id="IPR036852">
    <property type="entry name" value="Peptidase_S8/S53_dom_sf"/>
</dbReference>
<reference evidence="9 10" key="1">
    <citation type="submission" date="2016-12" db="EMBL/GenBank/DDBJ databases">
        <title>The draft genome sequence of Actinophytocola xinjiangensis.</title>
        <authorList>
            <person name="Wang W."/>
            <person name="Yuan L."/>
        </authorList>
    </citation>
    <scope>NUCLEOTIDE SEQUENCE [LARGE SCALE GENOMIC DNA]</scope>
    <source>
        <strain evidence="9 10">CGMCC 4.4663</strain>
    </source>
</reference>
<keyword evidence="2 6" id="KW-0645">Protease</keyword>
<feature type="region of interest" description="Disordered" evidence="7">
    <location>
        <begin position="368"/>
        <end position="387"/>
    </location>
</feature>
<dbReference type="Pfam" id="PF13620">
    <property type="entry name" value="CarboxypepD_reg"/>
    <property type="match status" value="1"/>
</dbReference>
<proteinExistence type="inferred from homology"/>
<comment type="caution">
    <text evidence="9">The sequence shown here is derived from an EMBL/GenBank/DDBJ whole genome shotgun (WGS) entry which is preliminary data.</text>
</comment>
<evidence type="ECO:0000259" key="8">
    <source>
        <dbReference type="Pfam" id="PF00082"/>
    </source>
</evidence>
<evidence type="ECO:0000256" key="2">
    <source>
        <dbReference type="ARBA" id="ARBA00022670"/>
    </source>
</evidence>
<evidence type="ECO:0000313" key="10">
    <source>
        <dbReference type="Proteomes" id="UP000185696"/>
    </source>
</evidence>
<dbReference type="GO" id="GO:0004252">
    <property type="term" value="F:serine-type endopeptidase activity"/>
    <property type="evidence" value="ECO:0007669"/>
    <property type="project" value="UniProtKB-UniRule"/>
</dbReference>
<evidence type="ECO:0000313" key="9">
    <source>
        <dbReference type="EMBL" id="OLF08742.1"/>
    </source>
</evidence>
<dbReference type="PROSITE" id="PS00138">
    <property type="entry name" value="SUBTILASE_SER"/>
    <property type="match status" value="1"/>
</dbReference>
<dbReference type="GO" id="GO:0006508">
    <property type="term" value="P:proteolysis"/>
    <property type="evidence" value="ECO:0007669"/>
    <property type="project" value="UniProtKB-KW"/>
</dbReference>
<evidence type="ECO:0000256" key="4">
    <source>
        <dbReference type="ARBA" id="ARBA00022825"/>
    </source>
</evidence>
<evidence type="ECO:0000256" key="1">
    <source>
        <dbReference type="ARBA" id="ARBA00011073"/>
    </source>
</evidence>
<keyword evidence="10" id="KW-1185">Reference proteome</keyword>
<evidence type="ECO:0000256" key="7">
    <source>
        <dbReference type="SAM" id="MobiDB-lite"/>
    </source>
</evidence>
<name>A0A7Z1AX60_9PSEU</name>
<evidence type="ECO:0000256" key="6">
    <source>
        <dbReference type="PROSITE-ProRule" id="PRU01240"/>
    </source>
</evidence>
<dbReference type="Gene3D" id="2.60.120.200">
    <property type="match status" value="1"/>
</dbReference>
<dbReference type="InterPro" id="IPR023828">
    <property type="entry name" value="Peptidase_S8_Ser-AS"/>
</dbReference>
<dbReference type="InterPro" id="IPR015500">
    <property type="entry name" value="Peptidase_S8_subtilisin-rel"/>
</dbReference>
<evidence type="ECO:0000256" key="5">
    <source>
        <dbReference type="PIRSR" id="PIRSR615500-1"/>
    </source>
</evidence>
<dbReference type="SUPFAM" id="SSF49899">
    <property type="entry name" value="Concanavalin A-like lectins/glucanases"/>
    <property type="match status" value="1"/>
</dbReference>
<organism evidence="9 10">
    <name type="scientific">Actinophytocola xinjiangensis</name>
    <dbReference type="NCBI Taxonomy" id="485602"/>
    <lineage>
        <taxon>Bacteria</taxon>
        <taxon>Bacillati</taxon>
        <taxon>Actinomycetota</taxon>
        <taxon>Actinomycetes</taxon>
        <taxon>Pseudonocardiales</taxon>
        <taxon>Pseudonocardiaceae</taxon>
    </lineage>
</organism>
<dbReference type="Pfam" id="PF21471">
    <property type="entry name" value="Reelin_subrepeat-B"/>
    <property type="match status" value="1"/>
</dbReference>
<gene>
    <name evidence="9" type="ORF">BLA60_22285</name>
</gene>
<dbReference type="SUPFAM" id="SSF49464">
    <property type="entry name" value="Carboxypeptidase regulatory domain-like"/>
    <property type="match status" value="2"/>
</dbReference>
<dbReference type="InterPro" id="IPR008969">
    <property type="entry name" value="CarboxyPept-like_regulatory"/>
</dbReference>
<dbReference type="InterPro" id="IPR013320">
    <property type="entry name" value="ConA-like_dom_sf"/>
</dbReference>
<feature type="domain" description="Peptidase S8/S53" evidence="8">
    <location>
        <begin position="179"/>
        <end position="462"/>
    </location>
</feature>
<dbReference type="PANTHER" id="PTHR43806">
    <property type="entry name" value="PEPTIDASE S8"/>
    <property type="match status" value="1"/>
</dbReference>
<feature type="active site" description="Charge relay system" evidence="5 6">
    <location>
        <position position="404"/>
    </location>
</feature>
<dbReference type="EMBL" id="MSIF01000011">
    <property type="protein sequence ID" value="OLF08742.1"/>
    <property type="molecule type" value="Genomic_DNA"/>
</dbReference>
<keyword evidence="3 6" id="KW-0378">Hydrolase</keyword>
<dbReference type="Gene3D" id="3.40.50.200">
    <property type="entry name" value="Peptidase S8/S53 domain"/>
    <property type="match status" value="1"/>
</dbReference>
<dbReference type="PROSITE" id="PS51892">
    <property type="entry name" value="SUBTILASE"/>
    <property type="match status" value="1"/>
</dbReference>
<evidence type="ECO:0000256" key="3">
    <source>
        <dbReference type="ARBA" id="ARBA00022801"/>
    </source>
</evidence>
<feature type="active site" description="Charge relay system" evidence="5 6">
    <location>
        <position position="233"/>
    </location>
</feature>